<accession>A0AB33KR55</accession>
<protein>
    <submittedName>
        <fullName evidence="1">Uncharacterized protein</fullName>
    </submittedName>
</protein>
<gene>
    <name evidence="1" type="ORF">SCMC78_49470</name>
</gene>
<proteinExistence type="predicted"/>
<organism evidence="1">
    <name type="scientific">Streptomyces sp. CMC78</name>
    <dbReference type="NCBI Taxonomy" id="3231512"/>
    <lineage>
        <taxon>Bacteria</taxon>
        <taxon>Bacillati</taxon>
        <taxon>Actinomycetota</taxon>
        <taxon>Actinomycetes</taxon>
        <taxon>Kitasatosporales</taxon>
        <taxon>Streptomycetaceae</taxon>
        <taxon>Streptomyces</taxon>
    </lineage>
</organism>
<dbReference type="KEGG" id="stcm:SCMC78_49470"/>
<dbReference type="EMBL" id="AP035884">
    <property type="protein sequence ID" value="BFP55140.1"/>
    <property type="molecule type" value="Genomic_DNA"/>
</dbReference>
<name>A0AB33KR55_9ACTN</name>
<evidence type="ECO:0000313" key="1">
    <source>
        <dbReference type="EMBL" id="BFP55140.1"/>
    </source>
</evidence>
<sequence length="61" mass="6030">MAYAGTDPAGAQAAVAAMVVGLAHDFHEAGVGVDVAGDPPREPGAWTAQVTVAATLPNDRS</sequence>
<dbReference type="AlphaFoldDB" id="A0AB33KR55"/>
<reference evidence="1" key="1">
    <citation type="submission" date="2024-07" db="EMBL/GenBank/DDBJ databases">
        <title>Complete genome sequences of cellulolytic bacteria, Kitasatospora sp. CMC57 and Streptomyces sp. CMC78, isolated from Japanese agricultural soil.</title>
        <authorList>
            <person name="Hashimoto T."/>
            <person name="Ito M."/>
            <person name="Iwamoto M."/>
            <person name="Fukahori D."/>
            <person name="Shoda T."/>
            <person name="Sakoda M."/>
            <person name="Morohoshi T."/>
            <person name="Mitsuboshi M."/>
            <person name="Nishizawa T."/>
        </authorList>
    </citation>
    <scope>NUCLEOTIDE SEQUENCE</scope>
    <source>
        <strain evidence="1">CMC78</strain>
    </source>
</reference>
<dbReference type="RefSeq" id="WP_266483722.1">
    <property type="nucleotide sequence ID" value="NZ_AP035884.1"/>
</dbReference>